<accession>A0ABQ8F6A0</accession>
<feature type="region of interest" description="Disordered" evidence="1">
    <location>
        <begin position="459"/>
        <end position="524"/>
    </location>
</feature>
<comment type="caution">
    <text evidence="2">The sequence shown here is derived from an EMBL/GenBank/DDBJ whole genome shotgun (WGS) entry which is preliminary data.</text>
</comment>
<feature type="compositionally biased region" description="Low complexity" evidence="1">
    <location>
        <begin position="170"/>
        <end position="181"/>
    </location>
</feature>
<feature type="region of interest" description="Disordered" evidence="1">
    <location>
        <begin position="216"/>
        <end position="239"/>
    </location>
</feature>
<sequence>MDRPGDDEWCIRTVINTDTHLTPSKRGAPQKKRRTNTIYNSSRSNDMGSSGAQQPVGTTDTAIVAAQEKTTVESPVKAASSISLNPGLLMSPTTDVTHMFQSLSTLTRSRAVRRIYQSQYQAITMLPTQLPHHSMRAASNDINTANRYPAPTTITTTTTGAALTSASTISTSNTTSISGSSPQHTNSNRPQSITLVAAGTRIHSRQQPATGVEYHAAGSPFLTGTPPTTTTTTISGATPTRFQTPIEDNECVFLSPLTYIGNSSAAATGERAATTPTLTSRTGLSRRSDFASPSRVLPHLQAQPISLVPLNPAHYFDIYDEDPDAALAVNAHMDDDPCSEPLVLSESDAKENPNMATLPLTHIHRYTSVRKVLAEIDVDQLPEYKTLAGKTIQVEETSCPSPLVLNTTTTAESYKKQKVSQSRHMYSNSTAASASELPGTANPRCFLVPDFIATGRNRNNLVHPTSTSTSHSNHVLDHKPPASARQPSMTASKIGSVAGNVEGSREWLGEGSSPSSSFHPRLPKRGRNAAEIKLCLSNPVRKLTPSKPPPPLVDSLMCSTQPQRINTSSADICYTRQSVLQEPLQGERMTGILAQPKSPAGALMTVTKSLCASNHSHAVACMTLLNIPSPCHVLVDSTACTSVYGDHTPASLHASSIKERLRPRPTRPPMVFGTADCTVRSEARTHHKSHSVTPHTPHVHEYSAQRQACASHS</sequence>
<feature type="compositionally biased region" description="Low complexity" evidence="1">
    <location>
        <begin position="223"/>
        <end position="239"/>
    </location>
</feature>
<gene>
    <name evidence="2" type="ORF">BASA50_008041</name>
</gene>
<dbReference type="EMBL" id="JAFCIX010000379">
    <property type="protein sequence ID" value="KAH6592425.1"/>
    <property type="molecule type" value="Genomic_DNA"/>
</dbReference>
<proteinExistence type="predicted"/>
<feature type="compositionally biased region" description="Polar residues" evidence="1">
    <location>
        <begin position="274"/>
        <end position="285"/>
    </location>
</feature>
<keyword evidence="3" id="KW-1185">Reference proteome</keyword>
<evidence type="ECO:0000313" key="2">
    <source>
        <dbReference type="EMBL" id="KAH6592425.1"/>
    </source>
</evidence>
<feature type="compositionally biased region" description="Polar residues" evidence="1">
    <location>
        <begin position="419"/>
        <end position="433"/>
    </location>
</feature>
<dbReference type="Proteomes" id="UP001648503">
    <property type="component" value="Unassembled WGS sequence"/>
</dbReference>
<protein>
    <submittedName>
        <fullName evidence="2">Uncharacterized protein</fullName>
    </submittedName>
</protein>
<feature type="compositionally biased region" description="Polar residues" evidence="1">
    <location>
        <begin position="36"/>
        <end position="56"/>
    </location>
</feature>
<evidence type="ECO:0000313" key="3">
    <source>
        <dbReference type="Proteomes" id="UP001648503"/>
    </source>
</evidence>
<feature type="region of interest" description="Disordered" evidence="1">
    <location>
        <begin position="20"/>
        <end position="56"/>
    </location>
</feature>
<feature type="region of interest" description="Disordered" evidence="1">
    <location>
        <begin position="415"/>
        <end position="439"/>
    </location>
</feature>
<organism evidence="2 3">
    <name type="scientific">Batrachochytrium salamandrivorans</name>
    <dbReference type="NCBI Taxonomy" id="1357716"/>
    <lineage>
        <taxon>Eukaryota</taxon>
        <taxon>Fungi</taxon>
        <taxon>Fungi incertae sedis</taxon>
        <taxon>Chytridiomycota</taxon>
        <taxon>Chytridiomycota incertae sedis</taxon>
        <taxon>Chytridiomycetes</taxon>
        <taxon>Rhizophydiales</taxon>
        <taxon>Rhizophydiales incertae sedis</taxon>
        <taxon>Batrachochytrium</taxon>
    </lineage>
</organism>
<name>A0ABQ8F6A0_9FUNG</name>
<reference evidence="2 3" key="1">
    <citation type="submission" date="2021-02" db="EMBL/GenBank/DDBJ databases">
        <title>Variation within the Batrachochytrium salamandrivorans European outbreak.</title>
        <authorList>
            <person name="Kelly M."/>
            <person name="Pasmans F."/>
            <person name="Shea T.P."/>
            <person name="Munoz J.F."/>
            <person name="Carranza S."/>
            <person name="Cuomo C.A."/>
            <person name="Martel A."/>
        </authorList>
    </citation>
    <scope>NUCLEOTIDE SEQUENCE [LARGE SCALE GENOMIC DNA]</scope>
    <source>
        <strain evidence="2 3">AMFP18/2</strain>
    </source>
</reference>
<feature type="region of interest" description="Disordered" evidence="1">
    <location>
        <begin position="264"/>
        <end position="290"/>
    </location>
</feature>
<evidence type="ECO:0000256" key="1">
    <source>
        <dbReference type="SAM" id="MobiDB-lite"/>
    </source>
</evidence>
<feature type="region of interest" description="Disordered" evidence="1">
    <location>
        <begin position="170"/>
        <end position="190"/>
    </location>
</feature>